<organism evidence="3 4">
    <name type="scientific">Ruegeria marina</name>
    <dbReference type="NCBI Taxonomy" id="639004"/>
    <lineage>
        <taxon>Bacteria</taxon>
        <taxon>Pseudomonadati</taxon>
        <taxon>Pseudomonadota</taxon>
        <taxon>Alphaproteobacteria</taxon>
        <taxon>Rhodobacterales</taxon>
        <taxon>Roseobacteraceae</taxon>
        <taxon>Ruegeria</taxon>
    </lineage>
</organism>
<accession>A0A1G6LT07</accession>
<feature type="region of interest" description="Disordered" evidence="1">
    <location>
        <begin position="76"/>
        <end position="99"/>
    </location>
</feature>
<dbReference type="Proteomes" id="UP000199628">
    <property type="component" value="Unassembled WGS sequence"/>
</dbReference>
<dbReference type="STRING" id="639004.SAMN04488239_102318"/>
<dbReference type="AlphaFoldDB" id="A0A1G6LT07"/>
<feature type="domain" description="Excalibur calcium-binding" evidence="2">
    <location>
        <begin position="38"/>
        <end position="70"/>
    </location>
</feature>
<evidence type="ECO:0000259" key="2">
    <source>
        <dbReference type="Pfam" id="PF05901"/>
    </source>
</evidence>
<proteinExistence type="predicted"/>
<gene>
    <name evidence="3" type="ORF">SAMN04488239_102318</name>
</gene>
<reference evidence="4" key="1">
    <citation type="submission" date="2016-10" db="EMBL/GenBank/DDBJ databases">
        <authorList>
            <person name="Varghese N."/>
            <person name="Submissions S."/>
        </authorList>
    </citation>
    <scope>NUCLEOTIDE SEQUENCE [LARGE SCALE GENOMIC DNA]</scope>
    <source>
        <strain evidence="4">CGMCC 1.9108</strain>
    </source>
</reference>
<dbReference type="Pfam" id="PF05901">
    <property type="entry name" value="Excalibur"/>
    <property type="match status" value="1"/>
</dbReference>
<evidence type="ECO:0000313" key="3">
    <source>
        <dbReference type="EMBL" id="SDC46234.1"/>
    </source>
</evidence>
<name>A0A1G6LT07_9RHOB</name>
<protein>
    <submittedName>
        <fullName evidence="3">Excalibur calcium-binding domain-containing protein</fullName>
    </submittedName>
</protein>
<evidence type="ECO:0000313" key="4">
    <source>
        <dbReference type="Proteomes" id="UP000199628"/>
    </source>
</evidence>
<dbReference type="InterPro" id="IPR008613">
    <property type="entry name" value="Excalibur_Ca-bd_domain"/>
</dbReference>
<keyword evidence="4" id="KW-1185">Reference proteome</keyword>
<sequence>MLLASIPVLACITAVGIYIRTSPFEPELSLRHLAALAGCDAAQAMGLAPARSGEPGYHARNDADLDGIACAAAPEVAPADAPRNSPDQEPPGGAGFARR</sequence>
<dbReference type="EMBL" id="FMZV01000002">
    <property type="protein sequence ID" value="SDC46234.1"/>
    <property type="molecule type" value="Genomic_DNA"/>
</dbReference>
<evidence type="ECO:0000256" key="1">
    <source>
        <dbReference type="SAM" id="MobiDB-lite"/>
    </source>
</evidence>